<gene>
    <name evidence="2" type="ORF">H1R13_34125</name>
</gene>
<dbReference type="OrthoDB" id="517099at2"/>
<keyword evidence="3" id="KW-1185">Reference proteome</keyword>
<evidence type="ECO:0000313" key="3">
    <source>
        <dbReference type="Proteomes" id="UP000517694"/>
    </source>
</evidence>
<dbReference type="AlphaFoldDB" id="A0A7X1I7N1"/>
<organism evidence="2 3">
    <name type="scientific">Streptomyces mexicanus</name>
    <dbReference type="NCBI Taxonomy" id="178566"/>
    <lineage>
        <taxon>Bacteria</taxon>
        <taxon>Bacillati</taxon>
        <taxon>Actinomycetota</taxon>
        <taxon>Actinomycetes</taxon>
        <taxon>Kitasatosporales</taxon>
        <taxon>Streptomycetaceae</taxon>
        <taxon>Streptomyces</taxon>
    </lineage>
</organism>
<evidence type="ECO:0000313" key="2">
    <source>
        <dbReference type="EMBL" id="MBC2869810.1"/>
    </source>
</evidence>
<accession>A0A7X1I7N1</accession>
<dbReference type="Proteomes" id="UP000517694">
    <property type="component" value="Unassembled WGS sequence"/>
</dbReference>
<name>A0A7X1I7N1_9ACTN</name>
<evidence type="ECO:0000256" key="1">
    <source>
        <dbReference type="SAM" id="MobiDB-lite"/>
    </source>
</evidence>
<protein>
    <submittedName>
        <fullName evidence="2">Uncharacterized protein</fullName>
    </submittedName>
</protein>
<feature type="region of interest" description="Disordered" evidence="1">
    <location>
        <begin position="55"/>
        <end position="90"/>
    </location>
</feature>
<sequence>MERKEARLRADQVADLAALRRHVSARRRNRSEIITDNTLIRVAVDLLMAHAHRLRGDTEEDLRRSVLPRSKGQTASTEADPRRRSPGVPE</sequence>
<feature type="compositionally biased region" description="Basic and acidic residues" evidence="1">
    <location>
        <begin position="55"/>
        <end position="64"/>
    </location>
</feature>
<reference evidence="2 3" key="1">
    <citation type="submission" date="2020-08" db="EMBL/GenBank/DDBJ databases">
        <title>Whole-Genome Sequence of French Clinical Streptomyces mexicanus Strain Q0842.</title>
        <authorList>
            <person name="Boxberger M."/>
            <person name="La Scola B."/>
        </authorList>
    </citation>
    <scope>NUCLEOTIDE SEQUENCE [LARGE SCALE GENOMIC DNA]</scope>
    <source>
        <strain evidence="2 3">Marseille-Q0842</strain>
    </source>
</reference>
<dbReference type="EMBL" id="JACMHY010000022">
    <property type="protein sequence ID" value="MBC2869810.1"/>
    <property type="molecule type" value="Genomic_DNA"/>
</dbReference>
<comment type="caution">
    <text evidence="2">The sequence shown here is derived from an EMBL/GenBank/DDBJ whole genome shotgun (WGS) entry which is preliminary data.</text>
</comment>
<proteinExistence type="predicted"/>